<protein>
    <submittedName>
        <fullName evidence="2">Invasion associated locus B family protein</fullName>
    </submittedName>
</protein>
<keyword evidence="1" id="KW-0732">Signal</keyword>
<evidence type="ECO:0000313" key="2">
    <source>
        <dbReference type="EMBL" id="MFD1788314.1"/>
    </source>
</evidence>
<dbReference type="RefSeq" id="WP_380940699.1">
    <property type="nucleotide sequence ID" value="NZ_JBHUFC010000003.1"/>
</dbReference>
<feature type="signal peptide" evidence="1">
    <location>
        <begin position="1"/>
        <end position="17"/>
    </location>
</feature>
<name>A0ABW4NE70_9SPHN</name>
<proteinExistence type="predicted"/>
<dbReference type="Proteomes" id="UP001597283">
    <property type="component" value="Unassembled WGS sequence"/>
</dbReference>
<dbReference type="InterPro" id="IPR010642">
    <property type="entry name" value="Invasion_prot_B"/>
</dbReference>
<sequence length="198" mass="21042">MIYAMIAAMLVASPSQAAAPAAPAPTPAPAPTVDRYGDWSLVCAVRSGLPPCEVVQAVQRKDDGDKLLRFSFAYAGKDDRYGVQYQVPLGVFVQPEALVRLDDKTDVPGYRITRCEADGCYIDRVVTRADLAPFYAAQKGVIAVADKTGQALVLPLSLNGFGDAMKIMVSRNEAWARAQPAAASASAAQPAKAKGQKR</sequence>
<organism evidence="2 3">
    <name type="scientific">Sphingomonas floccifaciens</name>
    <dbReference type="NCBI Taxonomy" id="1844115"/>
    <lineage>
        <taxon>Bacteria</taxon>
        <taxon>Pseudomonadati</taxon>
        <taxon>Pseudomonadota</taxon>
        <taxon>Alphaproteobacteria</taxon>
        <taxon>Sphingomonadales</taxon>
        <taxon>Sphingomonadaceae</taxon>
        <taxon>Sphingomonas</taxon>
    </lineage>
</organism>
<feature type="chain" id="PRO_5045890445" evidence="1">
    <location>
        <begin position="18"/>
        <end position="198"/>
    </location>
</feature>
<dbReference type="Pfam" id="PF06776">
    <property type="entry name" value="IalB"/>
    <property type="match status" value="1"/>
</dbReference>
<dbReference type="EMBL" id="JBHUFC010000003">
    <property type="protein sequence ID" value="MFD1788314.1"/>
    <property type="molecule type" value="Genomic_DNA"/>
</dbReference>
<accession>A0ABW4NE70</accession>
<evidence type="ECO:0000256" key="1">
    <source>
        <dbReference type="SAM" id="SignalP"/>
    </source>
</evidence>
<reference evidence="3" key="1">
    <citation type="journal article" date="2019" name="Int. J. Syst. Evol. Microbiol.">
        <title>The Global Catalogue of Microorganisms (GCM) 10K type strain sequencing project: providing services to taxonomists for standard genome sequencing and annotation.</title>
        <authorList>
            <consortium name="The Broad Institute Genomics Platform"/>
            <consortium name="The Broad Institute Genome Sequencing Center for Infectious Disease"/>
            <person name="Wu L."/>
            <person name="Ma J."/>
        </authorList>
    </citation>
    <scope>NUCLEOTIDE SEQUENCE [LARGE SCALE GENOMIC DNA]</scope>
    <source>
        <strain evidence="3">Q85</strain>
    </source>
</reference>
<gene>
    <name evidence="2" type="ORF">ACFSC3_12095</name>
</gene>
<dbReference type="Gene3D" id="2.60.40.1880">
    <property type="entry name" value="Invasion associated locus B (IalB) protein"/>
    <property type="match status" value="1"/>
</dbReference>
<comment type="caution">
    <text evidence="2">The sequence shown here is derived from an EMBL/GenBank/DDBJ whole genome shotgun (WGS) entry which is preliminary data.</text>
</comment>
<evidence type="ECO:0000313" key="3">
    <source>
        <dbReference type="Proteomes" id="UP001597283"/>
    </source>
</evidence>
<dbReference type="InterPro" id="IPR038696">
    <property type="entry name" value="IalB_sf"/>
</dbReference>
<keyword evidence="3" id="KW-1185">Reference proteome</keyword>